<dbReference type="OrthoDB" id="7949762at2"/>
<reference evidence="1 2" key="1">
    <citation type="submission" date="2016-11" db="EMBL/GenBank/DDBJ databases">
        <authorList>
            <person name="Jaros S."/>
            <person name="Januszkiewicz K."/>
            <person name="Wedrychowicz H."/>
        </authorList>
    </citation>
    <scope>NUCLEOTIDE SEQUENCE [LARGE SCALE GENOMIC DNA]</scope>
    <source>
        <strain evidence="1 2">ATCC 23634</strain>
    </source>
</reference>
<evidence type="ECO:0000313" key="1">
    <source>
        <dbReference type="EMBL" id="SFZ80805.1"/>
    </source>
</evidence>
<dbReference type="RefSeq" id="WP_072338510.1">
    <property type="nucleotide sequence ID" value="NZ_FPKU01000001.1"/>
</dbReference>
<dbReference type="Proteomes" id="UP000183447">
    <property type="component" value="Unassembled WGS sequence"/>
</dbReference>
<protein>
    <submittedName>
        <fullName evidence="1">Uncharacterized protein</fullName>
    </submittedName>
</protein>
<dbReference type="EMBL" id="FPKU01000001">
    <property type="protein sequence ID" value="SFZ80805.1"/>
    <property type="molecule type" value="Genomic_DNA"/>
</dbReference>
<accession>A0A1K2HSH5</accession>
<sequence length="99" mass="11437">MKATVDRLLNYMRSDYADECESMVCGIWSANGQIELRCGFTLRWDHELRQRTYRIPAESAATDLERAHLIAAAFASWRSEIEHVIVGFRDRPPVPSDHE</sequence>
<gene>
    <name evidence="1" type="ORF">SAMN02983003_0142</name>
</gene>
<dbReference type="AlphaFoldDB" id="A0A1K2HSH5"/>
<name>A0A1K2HSH5_9HYPH</name>
<proteinExistence type="predicted"/>
<organism evidence="1 2">
    <name type="scientific">Devosia enhydra</name>
    <dbReference type="NCBI Taxonomy" id="665118"/>
    <lineage>
        <taxon>Bacteria</taxon>
        <taxon>Pseudomonadati</taxon>
        <taxon>Pseudomonadota</taxon>
        <taxon>Alphaproteobacteria</taxon>
        <taxon>Hyphomicrobiales</taxon>
        <taxon>Devosiaceae</taxon>
        <taxon>Devosia</taxon>
    </lineage>
</organism>
<keyword evidence="2" id="KW-1185">Reference proteome</keyword>
<evidence type="ECO:0000313" key="2">
    <source>
        <dbReference type="Proteomes" id="UP000183447"/>
    </source>
</evidence>